<reference evidence="1" key="1">
    <citation type="submission" date="2013-02" db="EMBL/GenBank/DDBJ databases">
        <title>The Genome Sequence of Plasmodium falciparum Santa Lucia.</title>
        <authorList>
            <consortium name="The Broad Institute Genome Sequencing Platform"/>
            <consortium name="The Broad Institute Genome Sequencing Center for Infectious Disease"/>
            <person name="Neafsey D."/>
            <person name="Cheeseman I."/>
            <person name="Volkman S."/>
            <person name="Adams J."/>
            <person name="Walker B."/>
            <person name="Young S.K."/>
            <person name="Zeng Q."/>
            <person name="Gargeya S."/>
            <person name="Fitzgerald M."/>
            <person name="Haas B."/>
            <person name="Abouelleil A."/>
            <person name="Alvarado L."/>
            <person name="Arachchi H.M."/>
            <person name="Berlin A.M."/>
            <person name="Chapman S.B."/>
            <person name="Dewar J."/>
            <person name="Goldberg J."/>
            <person name="Griggs A."/>
            <person name="Gujja S."/>
            <person name="Hansen M."/>
            <person name="Howarth C."/>
            <person name="Imamovic A."/>
            <person name="Larimer J."/>
            <person name="McCowan C."/>
            <person name="Murphy C."/>
            <person name="Neiman D."/>
            <person name="Pearson M."/>
            <person name="Priest M."/>
            <person name="Roberts A."/>
            <person name="Saif S."/>
            <person name="Shea T."/>
            <person name="Sisk P."/>
            <person name="Sykes S."/>
            <person name="Wortman J."/>
            <person name="Nusbaum C."/>
            <person name="Birren B."/>
        </authorList>
    </citation>
    <scope>NUCLEOTIDE SEQUENCE [LARGE SCALE GENOMIC DNA]</scope>
    <source>
        <strain evidence="1">Santa Lucia</strain>
    </source>
</reference>
<protein>
    <submittedName>
        <fullName evidence="1">Uncharacterized protein</fullName>
    </submittedName>
</protein>
<dbReference type="AlphaFoldDB" id="W7FP91"/>
<evidence type="ECO:0000313" key="1">
    <source>
        <dbReference type="EMBL" id="EUT80265.1"/>
    </source>
</evidence>
<proteinExistence type="predicted"/>
<dbReference type="Proteomes" id="UP000030666">
    <property type="component" value="Unassembled WGS sequence"/>
</dbReference>
<dbReference type="EMBL" id="KE123509">
    <property type="protein sequence ID" value="EUT80265.1"/>
    <property type="molecule type" value="Genomic_DNA"/>
</dbReference>
<name>W7FP91_PLAFA</name>
<accession>W7FP91</accession>
<organism evidence="1">
    <name type="scientific">Plasmodium falciparum Santa Lucia</name>
    <dbReference type="NCBI Taxonomy" id="478859"/>
    <lineage>
        <taxon>Eukaryota</taxon>
        <taxon>Sar</taxon>
        <taxon>Alveolata</taxon>
        <taxon>Apicomplexa</taxon>
        <taxon>Aconoidasida</taxon>
        <taxon>Haemosporida</taxon>
        <taxon>Plasmodiidae</taxon>
        <taxon>Plasmodium</taxon>
        <taxon>Plasmodium (Laverania)</taxon>
    </lineage>
</organism>
<gene>
    <name evidence="1" type="ORF">PFAG_04907</name>
</gene>
<sequence length="32" mass="3906">MRKNENCENGKYAYICTNKINIRKLNEIYVRL</sequence>